<evidence type="ECO:0000259" key="3">
    <source>
        <dbReference type="Pfam" id="PF00144"/>
    </source>
</evidence>
<gene>
    <name evidence="5" type="ORF">PG994_003107</name>
</gene>
<sequence>MRSHHVPGLSLAIVHKGKTASAGWGKASLDPPKPCTPDTLFDIASCSKSLAAASVALLIDDDENYPEVQWDAIMSELLPDDFVMAGVGYTENVTVDDILSHRTGMPRNLRNLTVAAPLRSKYMYNNLIYTVVSHLVEIKTKKTFRDFLEENFFAPLGMGSTSLQPAEARKRGLGDRIGTGGAGLVVSSAKDMIKWVKILLHCEGPPITGRIFQGLVRLRTITEPTWRKAKPHTTPAIYASGLEVHTYWGQRVVSHDGSGFGFSGRFFLLPDLGFGAVILGNVEGTEDVQNIVTKELIDELLGVPAQERLYLRDFTKKKKSPKSAKAEKSLRPPPQAQKKPEESLDGDASKALALRANSRPISAGGKEMKPEGPKKPPSEPQTAPLNTHTGTYWHPGYHTLTVAIREGKLLIDAHDRSFGFTIRFEHLGFRKHLKSYMHTFP</sequence>
<dbReference type="InterPro" id="IPR021860">
    <property type="entry name" value="Peptidase_S12_Pab87-rel_C"/>
</dbReference>
<dbReference type="Gene3D" id="3.40.710.10">
    <property type="entry name" value="DD-peptidase/beta-lactamase superfamily"/>
    <property type="match status" value="1"/>
</dbReference>
<dbReference type="Proteomes" id="UP001480595">
    <property type="component" value="Unassembled WGS sequence"/>
</dbReference>
<evidence type="ECO:0000313" key="5">
    <source>
        <dbReference type="EMBL" id="KAK8079300.1"/>
    </source>
</evidence>
<evidence type="ECO:0000256" key="1">
    <source>
        <dbReference type="ARBA" id="ARBA00038215"/>
    </source>
</evidence>
<accession>A0ABR1W730</accession>
<dbReference type="InterPro" id="IPR050491">
    <property type="entry name" value="AmpC-like"/>
</dbReference>
<protein>
    <recommendedName>
        <fullName evidence="7">Beta-lactamase-related domain-containing protein</fullName>
    </recommendedName>
</protein>
<feature type="domain" description="Beta-lactamase-related" evidence="3">
    <location>
        <begin position="1"/>
        <end position="287"/>
    </location>
</feature>
<organism evidence="5 6">
    <name type="scientific">Apiospora phragmitis</name>
    <dbReference type="NCBI Taxonomy" id="2905665"/>
    <lineage>
        <taxon>Eukaryota</taxon>
        <taxon>Fungi</taxon>
        <taxon>Dikarya</taxon>
        <taxon>Ascomycota</taxon>
        <taxon>Pezizomycotina</taxon>
        <taxon>Sordariomycetes</taxon>
        <taxon>Xylariomycetidae</taxon>
        <taxon>Amphisphaeriales</taxon>
        <taxon>Apiosporaceae</taxon>
        <taxon>Apiospora</taxon>
    </lineage>
</organism>
<dbReference type="InterPro" id="IPR001466">
    <property type="entry name" value="Beta-lactam-related"/>
</dbReference>
<dbReference type="PANTHER" id="PTHR46825">
    <property type="entry name" value="D-ALANYL-D-ALANINE-CARBOXYPEPTIDASE/ENDOPEPTIDASE AMPH"/>
    <property type="match status" value="1"/>
</dbReference>
<keyword evidence="6" id="KW-1185">Reference proteome</keyword>
<proteinExistence type="inferred from homology"/>
<evidence type="ECO:0000256" key="2">
    <source>
        <dbReference type="SAM" id="MobiDB-lite"/>
    </source>
</evidence>
<dbReference type="Pfam" id="PF00144">
    <property type="entry name" value="Beta-lactamase"/>
    <property type="match status" value="1"/>
</dbReference>
<dbReference type="PANTHER" id="PTHR46825:SF9">
    <property type="entry name" value="BETA-LACTAMASE-RELATED DOMAIN-CONTAINING PROTEIN"/>
    <property type="match status" value="1"/>
</dbReference>
<reference evidence="5 6" key="1">
    <citation type="submission" date="2023-01" db="EMBL/GenBank/DDBJ databases">
        <title>Analysis of 21 Apiospora genomes using comparative genomics revels a genus with tremendous synthesis potential of carbohydrate active enzymes and secondary metabolites.</title>
        <authorList>
            <person name="Sorensen T."/>
        </authorList>
    </citation>
    <scope>NUCLEOTIDE SEQUENCE [LARGE SCALE GENOMIC DNA]</scope>
    <source>
        <strain evidence="5 6">CBS 135458</strain>
    </source>
</reference>
<dbReference type="InterPro" id="IPR012338">
    <property type="entry name" value="Beta-lactam/transpept-like"/>
</dbReference>
<evidence type="ECO:0008006" key="7">
    <source>
        <dbReference type="Google" id="ProtNLM"/>
    </source>
</evidence>
<dbReference type="GeneID" id="92087579"/>
<name>A0ABR1W730_9PEZI</name>
<evidence type="ECO:0000259" key="4">
    <source>
        <dbReference type="Pfam" id="PF11954"/>
    </source>
</evidence>
<dbReference type="SUPFAM" id="SSF56601">
    <property type="entry name" value="beta-lactamase/transpeptidase-like"/>
    <property type="match status" value="1"/>
</dbReference>
<dbReference type="EMBL" id="JAQQWL010000003">
    <property type="protein sequence ID" value="KAK8079300.1"/>
    <property type="molecule type" value="Genomic_DNA"/>
</dbReference>
<comment type="similarity">
    <text evidence="1">Belongs to the peptidase S12 family.</text>
</comment>
<feature type="compositionally biased region" description="Polar residues" evidence="2">
    <location>
        <begin position="381"/>
        <end position="390"/>
    </location>
</feature>
<dbReference type="Pfam" id="PF11954">
    <property type="entry name" value="DUF3471"/>
    <property type="match status" value="1"/>
</dbReference>
<feature type="domain" description="Peptidase S12 Pab87-related C-terminal" evidence="4">
    <location>
        <begin position="375"/>
        <end position="426"/>
    </location>
</feature>
<dbReference type="RefSeq" id="XP_066720371.1">
    <property type="nucleotide sequence ID" value="XM_066854516.1"/>
</dbReference>
<evidence type="ECO:0000313" key="6">
    <source>
        <dbReference type="Proteomes" id="UP001480595"/>
    </source>
</evidence>
<feature type="region of interest" description="Disordered" evidence="2">
    <location>
        <begin position="314"/>
        <end position="390"/>
    </location>
</feature>
<feature type="compositionally biased region" description="Basic and acidic residues" evidence="2">
    <location>
        <begin position="366"/>
        <end position="377"/>
    </location>
</feature>
<comment type="caution">
    <text evidence="5">The sequence shown here is derived from an EMBL/GenBank/DDBJ whole genome shotgun (WGS) entry which is preliminary data.</text>
</comment>